<comment type="caution">
    <text evidence="2">The sequence shown here is derived from an EMBL/GenBank/DDBJ whole genome shotgun (WGS) entry which is preliminary data.</text>
</comment>
<dbReference type="InterPro" id="IPR051606">
    <property type="entry name" value="Polyketide_Oxido-like"/>
</dbReference>
<accession>A0A841AV41</accession>
<dbReference type="EMBL" id="JACHMX010000001">
    <property type="protein sequence ID" value="MBB5849988.1"/>
    <property type="molecule type" value="Genomic_DNA"/>
</dbReference>
<dbReference type="Pfam" id="PF13460">
    <property type="entry name" value="NAD_binding_10"/>
    <property type="match status" value="1"/>
</dbReference>
<dbReference type="SUPFAM" id="SSF51735">
    <property type="entry name" value="NAD(P)-binding Rossmann-fold domains"/>
    <property type="match status" value="1"/>
</dbReference>
<dbReference type="AlphaFoldDB" id="A0A841AV41"/>
<dbReference type="InterPro" id="IPR016040">
    <property type="entry name" value="NAD(P)-bd_dom"/>
</dbReference>
<sequence>MKIAVVGASGMTGSRVVTEAVTRGHHVTAVFRGTPSELPHPDVDVVRGDATDVDHMSAVLAGADAIVGATRPAPGAEDTVAATITALLDAAAGTRVLVVGGAGPLRSPSGGLVIDDPAFVPPEWRTIASASTTQLQACEAHAGDWVYLSPPAMLEPGIRTGAYRRGSTTILTAADGSSRISTEDFAIAIVDELENPGRDRHFTVGY</sequence>
<protein>
    <submittedName>
        <fullName evidence="2">Putative NADH-flavin reductase</fullName>
    </submittedName>
</protein>
<name>A0A841AV41_9PSEU</name>
<dbReference type="Proteomes" id="UP000580861">
    <property type="component" value="Unassembled WGS sequence"/>
</dbReference>
<evidence type="ECO:0000259" key="1">
    <source>
        <dbReference type="Pfam" id="PF13460"/>
    </source>
</evidence>
<proteinExistence type="predicted"/>
<keyword evidence="3" id="KW-1185">Reference proteome</keyword>
<dbReference type="GO" id="GO:0016646">
    <property type="term" value="F:oxidoreductase activity, acting on the CH-NH group of donors, NAD or NADP as acceptor"/>
    <property type="evidence" value="ECO:0007669"/>
    <property type="project" value="TreeGrafter"/>
</dbReference>
<dbReference type="PANTHER" id="PTHR43355">
    <property type="entry name" value="FLAVIN REDUCTASE (NADPH)"/>
    <property type="match status" value="1"/>
</dbReference>
<dbReference type="Gene3D" id="3.40.50.720">
    <property type="entry name" value="NAD(P)-binding Rossmann-like Domain"/>
    <property type="match status" value="1"/>
</dbReference>
<dbReference type="PANTHER" id="PTHR43355:SF2">
    <property type="entry name" value="FLAVIN REDUCTASE (NADPH)"/>
    <property type="match status" value="1"/>
</dbReference>
<evidence type="ECO:0000313" key="2">
    <source>
        <dbReference type="EMBL" id="MBB5849988.1"/>
    </source>
</evidence>
<gene>
    <name evidence="2" type="ORF">HDA45_000075</name>
</gene>
<organism evidence="2 3">
    <name type="scientific">Amycolatopsis umgeniensis</name>
    <dbReference type="NCBI Taxonomy" id="336628"/>
    <lineage>
        <taxon>Bacteria</taxon>
        <taxon>Bacillati</taxon>
        <taxon>Actinomycetota</taxon>
        <taxon>Actinomycetes</taxon>
        <taxon>Pseudonocardiales</taxon>
        <taxon>Pseudonocardiaceae</taxon>
        <taxon>Amycolatopsis</taxon>
    </lineage>
</organism>
<dbReference type="RefSeq" id="WP_184891298.1">
    <property type="nucleotide sequence ID" value="NZ_JACHMX010000001.1"/>
</dbReference>
<dbReference type="InterPro" id="IPR036291">
    <property type="entry name" value="NAD(P)-bd_dom_sf"/>
</dbReference>
<reference evidence="2 3" key="1">
    <citation type="submission" date="2020-08" db="EMBL/GenBank/DDBJ databases">
        <title>Sequencing the genomes of 1000 actinobacteria strains.</title>
        <authorList>
            <person name="Klenk H.-P."/>
        </authorList>
    </citation>
    <scope>NUCLEOTIDE SEQUENCE [LARGE SCALE GENOMIC DNA]</scope>
    <source>
        <strain evidence="2 3">DSM 45272</strain>
    </source>
</reference>
<feature type="domain" description="NAD(P)-binding" evidence="1">
    <location>
        <begin position="7"/>
        <end position="196"/>
    </location>
</feature>
<evidence type="ECO:0000313" key="3">
    <source>
        <dbReference type="Proteomes" id="UP000580861"/>
    </source>
</evidence>